<protein>
    <recommendedName>
        <fullName evidence="2">Outer membrane protein beta-barrel domain-containing protein</fullName>
    </recommendedName>
</protein>
<keyword evidence="1" id="KW-0812">Transmembrane</keyword>
<reference evidence="3 4" key="1">
    <citation type="journal article" date="2014" name="Int. J. Syst. Evol. Microbiol.">
        <title>Complete genome sequence of Corynebacterium casei LMG S-19264T (=DSM 44701T), isolated from a smear-ripened cheese.</title>
        <authorList>
            <consortium name="US DOE Joint Genome Institute (JGI-PGF)"/>
            <person name="Walter F."/>
            <person name="Albersmeier A."/>
            <person name="Kalinowski J."/>
            <person name="Ruckert C."/>
        </authorList>
    </citation>
    <scope>NUCLEOTIDE SEQUENCE [LARGE SCALE GENOMIC DNA]</scope>
    <source>
        <strain evidence="3 4">CGMCC 1.15295</strain>
    </source>
</reference>
<sequence>MLFICQVLINHLTKQYYLKPLAMNKLFLFFICFVIYTTNYSQVTFETGSITKFNGETINGYVKILSDVEIEFKTTLDAESSNYNNKSIKGFSLAEPERKFVSKTIKKTNASYFFEYIVKSEVSLLYVNNNYYIHSEENDIILLEIKKTNEVTKKGTFESSISTYKGVLSYYAKDCPEVQEEAQSVSFKRNKLADYIIKLNECRKADSENYSYTSRIDLLEISFTVGSNFANFQNTGAEPYKTRGSSPGLSVGSFISFSPDITRLNLTFQLGLEYNQKKVDYTYKTENLISERTITHDAAVIEPFAAIIYQPLYNKKSLLNPYIGVGSSYGFNLKNDVTKKDIITDEAYEVKPDQSFSVMLKAGTFIMIKKQKFVFEISYTDYNYQHTNYVEDYGTNLQLKLGYVFSIK</sequence>
<evidence type="ECO:0000313" key="4">
    <source>
        <dbReference type="Proteomes" id="UP000598120"/>
    </source>
</evidence>
<keyword evidence="4" id="KW-1185">Reference proteome</keyword>
<dbReference type="EMBL" id="BMIC01000003">
    <property type="protein sequence ID" value="GFZ87771.1"/>
    <property type="molecule type" value="Genomic_DNA"/>
</dbReference>
<keyword evidence="1" id="KW-0472">Membrane</keyword>
<dbReference type="Pfam" id="PF13568">
    <property type="entry name" value="OMP_b-brl_2"/>
    <property type="match status" value="1"/>
</dbReference>
<comment type="caution">
    <text evidence="3">The sequence shown here is derived from an EMBL/GenBank/DDBJ whole genome shotgun (WGS) entry which is preliminary data.</text>
</comment>
<dbReference type="InterPro" id="IPR025665">
    <property type="entry name" value="Beta-barrel_OMP_2"/>
</dbReference>
<feature type="transmembrane region" description="Helical" evidence="1">
    <location>
        <begin position="21"/>
        <end position="38"/>
    </location>
</feature>
<evidence type="ECO:0000259" key="2">
    <source>
        <dbReference type="Pfam" id="PF13568"/>
    </source>
</evidence>
<dbReference type="AlphaFoldDB" id="A0A8J2TTC8"/>
<keyword evidence="1" id="KW-1133">Transmembrane helix</keyword>
<dbReference type="Proteomes" id="UP000598120">
    <property type="component" value="Unassembled WGS sequence"/>
</dbReference>
<gene>
    <name evidence="3" type="ORF">GCM10011531_19110</name>
</gene>
<feature type="domain" description="Outer membrane protein beta-barrel" evidence="2">
    <location>
        <begin position="218"/>
        <end position="380"/>
    </location>
</feature>
<evidence type="ECO:0000256" key="1">
    <source>
        <dbReference type="SAM" id="Phobius"/>
    </source>
</evidence>
<organism evidence="3 4">
    <name type="scientific">Aquaticitalea lipolytica</name>
    <dbReference type="NCBI Taxonomy" id="1247562"/>
    <lineage>
        <taxon>Bacteria</taxon>
        <taxon>Pseudomonadati</taxon>
        <taxon>Bacteroidota</taxon>
        <taxon>Flavobacteriia</taxon>
        <taxon>Flavobacteriales</taxon>
        <taxon>Flavobacteriaceae</taxon>
        <taxon>Aquaticitalea</taxon>
    </lineage>
</organism>
<proteinExistence type="predicted"/>
<accession>A0A8J2TTC8</accession>
<name>A0A8J2TTC8_9FLAO</name>
<evidence type="ECO:0000313" key="3">
    <source>
        <dbReference type="EMBL" id="GFZ87771.1"/>
    </source>
</evidence>
<dbReference type="Gene3D" id="2.40.160.20">
    <property type="match status" value="1"/>
</dbReference>